<dbReference type="SUPFAM" id="SSF82171">
    <property type="entry name" value="DPP6 N-terminal domain-like"/>
    <property type="match status" value="1"/>
</dbReference>
<dbReference type="InterPro" id="IPR001375">
    <property type="entry name" value="Peptidase_S9_cat"/>
</dbReference>
<evidence type="ECO:0000256" key="2">
    <source>
        <dbReference type="ARBA" id="ARBA00022825"/>
    </source>
</evidence>
<gene>
    <name evidence="5" type="ORF">AKG95_01675</name>
</gene>
<feature type="signal peptide" evidence="3">
    <location>
        <begin position="1"/>
        <end position="23"/>
    </location>
</feature>
<accession>A0A1S1UEI9</accession>
<dbReference type="PANTHER" id="PTHR42776">
    <property type="entry name" value="SERINE PEPTIDASE S9 FAMILY MEMBER"/>
    <property type="match status" value="1"/>
</dbReference>
<feature type="chain" id="PRO_5010379787" evidence="3">
    <location>
        <begin position="24"/>
        <end position="652"/>
    </location>
</feature>
<feature type="domain" description="Peptidase S9 prolyl oligopeptidase catalytic" evidence="4">
    <location>
        <begin position="451"/>
        <end position="652"/>
    </location>
</feature>
<dbReference type="InterPro" id="IPR011042">
    <property type="entry name" value="6-blade_b-propeller_TolB-like"/>
</dbReference>
<organism evidence="5 6">
    <name type="scientific">Janthinobacterium lividum</name>
    <dbReference type="NCBI Taxonomy" id="29581"/>
    <lineage>
        <taxon>Bacteria</taxon>
        <taxon>Pseudomonadati</taxon>
        <taxon>Pseudomonadota</taxon>
        <taxon>Betaproteobacteria</taxon>
        <taxon>Burkholderiales</taxon>
        <taxon>Oxalobacteraceae</taxon>
        <taxon>Janthinobacterium</taxon>
    </lineage>
</organism>
<dbReference type="InterPro" id="IPR029058">
    <property type="entry name" value="AB_hydrolase_fold"/>
</dbReference>
<proteinExistence type="predicted"/>
<evidence type="ECO:0000256" key="3">
    <source>
        <dbReference type="SAM" id="SignalP"/>
    </source>
</evidence>
<keyword evidence="1" id="KW-0378">Hydrolase</keyword>
<keyword evidence="2" id="KW-0645">Protease</keyword>
<evidence type="ECO:0000256" key="1">
    <source>
        <dbReference type="ARBA" id="ARBA00022801"/>
    </source>
</evidence>
<name>A0A1S1UEI9_9BURK</name>
<dbReference type="InterPro" id="IPR011659">
    <property type="entry name" value="WD40"/>
</dbReference>
<dbReference type="Pfam" id="PF00326">
    <property type="entry name" value="Peptidase_S9"/>
    <property type="match status" value="1"/>
</dbReference>
<keyword evidence="3" id="KW-0732">Signal</keyword>
<evidence type="ECO:0000259" key="4">
    <source>
        <dbReference type="Pfam" id="PF00326"/>
    </source>
</evidence>
<evidence type="ECO:0000313" key="5">
    <source>
        <dbReference type="EMBL" id="OHV98805.1"/>
    </source>
</evidence>
<dbReference type="GO" id="GO:0006508">
    <property type="term" value="P:proteolysis"/>
    <property type="evidence" value="ECO:0007669"/>
    <property type="project" value="InterPro"/>
</dbReference>
<dbReference type="Gene3D" id="3.40.50.1820">
    <property type="entry name" value="alpha/beta hydrolase"/>
    <property type="match status" value="1"/>
</dbReference>
<keyword evidence="2" id="KW-0720">Serine protease</keyword>
<reference evidence="5 6" key="1">
    <citation type="submission" date="2015-06" db="EMBL/GenBank/DDBJ databases">
        <title>Draft genome sequencing of a biphenyl-degrading bacterium, Janthinobacterium lividum MEG1.</title>
        <authorList>
            <person name="Shimodaira J."/>
            <person name="Hatta T."/>
        </authorList>
    </citation>
    <scope>NUCLEOTIDE SEQUENCE [LARGE SCALE GENOMIC DNA]</scope>
    <source>
        <strain evidence="5 6">MEG1</strain>
    </source>
</reference>
<dbReference type="SUPFAM" id="SSF53474">
    <property type="entry name" value="alpha/beta-Hydrolases"/>
    <property type="match status" value="1"/>
</dbReference>
<dbReference type="Proteomes" id="UP000179840">
    <property type="component" value="Unassembled WGS sequence"/>
</dbReference>
<dbReference type="EMBL" id="LFKP01000003">
    <property type="protein sequence ID" value="OHV98805.1"/>
    <property type="molecule type" value="Genomic_DNA"/>
</dbReference>
<sequence>MKITDLAACGLLASGLLVSLAQAAPATEPALRDYRAVALSANGQHIAAIESSKAAEQPQPQPQRPHAVIVVRDAANGAIVQQFDPCTVCSYDKPSWSPDGRQLAFVGYDAKAGTAQLYLATLSQAPARMVTSIQGVAGTARWSPDGKQLALLATVGARKLAGAVEAGVRQVGEVGSEDDAQRIAVVSASGGEPRLLSPADTYVYEYSWTPDGRGFVATSAQGNGDSNWWVAKLSHIDAATGALRVIASPAMQLNLPSVSPDGKTVAFIGGLMSDFGSIGGDIYTVPLAGGMPRNLTQDYRGTFNGVVWRGAGLLATALIDSQLALVPVDVQTGPAQPLMLGEISSSGSDGRLSFSADGRQAAAAQEDFTHASYLVAGPVGQLKKITRDNDGFAPQLTVQNVGWTNEQYKVQGWLLGPLSVEAGKRYPMIVNVHGGPGAAASPRYVAASTVIEELTQKGYFVFLPNPRGSFGQGQAFTRANMADFGGGDWRDILAGIDAVEKVAPVDGQRLGLIGHSYGGFMTMWGVTHSDRFKAAVAGAGVSNWISYYGQNGINQWMIPFFGASAYDKPEVYRRASPIESIKAAKTPTLIYVGERDVETPAAQSLEFWHGLRAMGVPSSLFIYDGEGHSFRKPEHQRDLQQRTIGWFERYLK</sequence>
<protein>
    <submittedName>
        <fullName evidence="5">Peptidase S9</fullName>
    </submittedName>
</protein>
<evidence type="ECO:0000313" key="6">
    <source>
        <dbReference type="Proteomes" id="UP000179840"/>
    </source>
</evidence>
<dbReference type="Gene3D" id="2.120.10.30">
    <property type="entry name" value="TolB, C-terminal domain"/>
    <property type="match status" value="2"/>
</dbReference>
<comment type="caution">
    <text evidence="5">The sequence shown here is derived from an EMBL/GenBank/DDBJ whole genome shotgun (WGS) entry which is preliminary data.</text>
</comment>
<dbReference type="Pfam" id="PF07676">
    <property type="entry name" value="PD40"/>
    <property type="match status" value="2"/>
</dbReference>
<dbReference type="AlphaFoldDB" id="A0A1S1UEI9"/>
<dbReference type="PANTHER" id="PTHR42776:SF4">
    <property type="entry name" value="ACYLAMINO-ACID-RELEASING ENZYME"/>
    <property type="match status" value="1"/>
</dbReference>
<dbReference type="GO" id="GO:0004252">
    <property type="term" value="F:serine-type endopeptidase activity"/>
    <property type="evidence" value="ECO:0007669"/>
    <property type="project" value="TreeGrafter"/>
</dbReference>